<accession>A0A8T2FQN4</accession>
<keyword evidence="2" id="KW-1185">Reference proteome</keyword>
<dbReference type="Proteomes" id="UP000694240">
    <property type="component" value="Chromosome 2"/>
</dbReference>
<gene>
    <name evidence="1" type="ORF">ISN45_At02g029820</name>
</gene>
<dbReference type="EMBL" id="JAEFBK010000002">
    <property type="protein sequence ID" value="KAG7638552.1"/>
    <property type="molecule type" value="Genomic_DNA"/>
</dbReference>
<organism evidence="1 2">
    <name type="scientific">Arabidopsis thaliana x Arabidopsis arenosa</name>
    <dbReference type="NCBI Taxonomy" id="1240361"/>
    <lineage>
        <taxon>Eukaryota</taxon>
        <taxon>Viridiplantae</taxon>
        <taxon>Streptophyta</taxon>
        <taxon>Embryophyta</taxon>
        <taxon>Tracheophyta</taxon>
        <taxon>Spermatophyta</taxon>
        <taxon>Magnoliopsida</taxon>
        <taxon>eudicotyledons</taxon>
        <taxon>Gunneridae</taxon>
        <taxon>Pentapetalae</taxon>
        <taxon>rosids</taxon>
        <taxon>malvids</taxon>
        <taxon>Brassicales</taxon>
        <taxon>Brassicaceae</taxon>
        <taxon>Camelineae</taxon>
        <taxon>Arabidopsis</taxon>
    </lineage>
</organism>
<evidence type="ECO:0000313" key="1">
    <source>
        <dbReference type="EMBL" id="KAG7638552.1"/>
    </source>
</evidence>
<dbReference type="AlphaFoldDB" id="A0A8T2FQN4"/>
<evidence type="ECO:0000313" key="2">
    <source>
        <dbReference type="Proteomes" id="UP000694240"/>
    </source>
</evidence>
<sequence length="51" mass="5985">MTSKPITRYKRVNYGGKKITSRSWGKCKTGSLGNKLTTSRYRYKIKRAREE</sequence>
<name>A0A8T2FQN4_9BRAS</name>
<protein>
    <submittedName>
        <fullName evidence="1">Uncharacterized protein</fullName>
    </submittedName>
</protein>
<comment type="caution">
    <text evidence="1">The sequence shown here is derived from an EMBL/GenBank/DDBJ whole genome shotgun (WGS) entry which is preliminary data.</text>
</comment>
<proteinExistence type="predicted"/>
<reference evidence="1 2" key="1">
    <citation type="submission" date="2020-12" db="EMBL/GenBank/DDBJ databases">
        <title>Concerted genomic and epigenomic changes stabilize Arabidopsis allopolyploids.</title>
        <authorList>
            <person name="Chen Z."/>
        </authorList>
    </citation>
    <scope>NUCLEOTIDE SEQUENCE [LARGE SCALE GENOMIC DNA]</scope>
    <source>
        <strain evidence="1">Allo738</strain>
        <tissue evidence="1">Leaf</tissue>
    </source>
</reference>